<keyword evidence="2" id="KW-0862">Zinc</keyword>
<evidence type="ECO:0000313" key="5">
    <source>
        <dbReference type="EMBL" id="KAL3285725.1"/>
    </source>
</evidence>
<feature type="region of interest" description="Disordered" evidence="3">
    <location>
        <begin position="316"/>
        <end position="336"/>
    </location>
</feature>
<accession>A0ABD2P576</accession>
<evidence type="ECO:0000256" key="3">
    <source>
        <dbReference type="SAM" id="MobiDB-lite"/>
    </source>
</evidence>
<protein>
    <recommendedName>
        <fullName evidence="2">Endoplasmic reticulum junction formation protein lunapark</fullName>
    </recommendedName>
</protein>
<keyword evidence="2" id="KW-0812">Transmembrane</keyword>
<name>A0ABD2P576_9CUCU</name>
<keyword evidence="2" id="KW-0256">Endoplasmic reticulum</keyword>
<gene>
    <name evidence="5" type="ORF">HHI36_000253</name>
</gene>
<proteinExistence type="inferred from homology"/>
<feature type="region of interest" description="Disordered" evidence="3">
    <location>
        <begin position="369"/>
        <end position="407"/>
    </location>
</feature>
<dbReference type="PANTHER" id="PTHR22166:SF12">
    <property type="entry name" value="ENDOPLASMIC RETICULUM JUNCTION FORMATION PROTEIN LUNAPARK"/>
    <property type="match status" value="1"/>
</dbReference>
<feature type="transmembrane region" description="Helical" evidence="2">
    <location>
        <begin position="77"/>
        <end position="98"/>
    </location>
</feature>
<dbReference type="EMBL" id="JABFTP020000185">
    <property type="protein sequence ID" value="KAL3285725.1"/>
    <property type="molecule type" value="Genomic_DNA"/>
</dbReference>
<comment type="domain">
    <text evidence="2">The C4-type zinc finger motif is necessary both for its ER three-way tubular junction localization and formation.</text>
</comment>
<feature type="domain" description="Lunapark zinc ribbon" evidence="4">
    <location>
        <begin position="245"/>
        <end position="294"/>
    </location>
</feature>
<dbReference type="InterPro" id="IPR040115">
    <property type="entry name" value="Lnp"/>
</dbReference>
<comment type="subcellular location">
    <subcellularLocation>
        <location evidence="2">Endoplasmic reticulum membrane</location>
        <topology evidence="2">Multi-pass membrane protein</topology>
    </subcellularLocation>
</comment>
<comment type="function">
    <text evidence="2">Plays a role in determining ER morphology.</text>
</comment>
<comment type="similarity">
    <text evidence="1 2">Belongs to the lunapark family.</text>
</comment>
<dbReference type="PANTHER" id="PTHR22166">
    <property type="entry name" value="ENDOPLASMIC RETICULUM JUNCTION FORMATION PROTEIN LUNAPARK"/>
    <property type="match status" value="1"/>
</dbReference>
<dbReference type="GO" id="GO:1903373">
    <property type="term" value="P:positive regulation of endoplasmic reticulum tubular network organization"/>
    <property type="evidence" value="ECO:0007669"/>
    <property type="project" value="UniProtKB-UniRule"/>
</dbReference>
<organism evidence="5 6">
    <name type="scientific">Cryptolaemus montrouzieri</name>
    <dbReference type="NCBI Taxonomy" id="559131"/>
    <lineage>
        <taxon>Eukaryota</taxon>
        <taxon>Metazoa</taxon>
        <taxon>Ecdysozoa</taxon>
        <taxon>Arthropoda</taxon>
        <taxon>Hexapoda</taxon>
        <taxon>Insecta</taxon>
        <taxon>Pterygota</taxon>
        <taxon>Neoptera</taxon>
        <taxon>Endopterygota</taxon>
        <taxon>Coleoptera</taxon>
        <taxon>Polyphaga</taxon>
        <taxon>Cucujiformia</taxon>
        <taxon>Coccinelloidea</taxon>
        <taxon>Coccinellidae</taxon>
        <taxon>Scymninae</taxon>
        <taxon>Scymnini</taxon>
        <taxon>Cryptolaemus</taxon>
    </lineage>
</organism>
<dbReference type="GO" id="GO:0008270">
    <property type="term" value="F:zinc ion binding"/>
    <property type="evidence" value="ECO:0007669"/>
    <property type="project" value="UniProtKB-KW"/>
</dbReference>
<evidence type="ECO:0000259" key="4">
    <source>
        <dbReference type="Pfam" id="PF10058"/>
    </source>
</evidence>
<keyword evidence="2" id="KW-0472">Membrane</keyword>
<sequence>MGIILGRFRKKVSTYELLEKLDSQINAIEDYGKSTELTQRKVAGRFLLVSIFVYVVTALVFYFYFFPPTVYERMLYVIPLITAPLVIISMKRLLTWWYNRKLRRNYNKLSMLKEQKKKMLDNVMETETYKVAKKILEKFAPEEVITRKSPTNLENSLALSRPTAVGLRNRGPGRTSAPSVLDSSAMANRGLRVPFALGNLPIGSTPIRAGNSNSMALSATPSLSMTATPRLPMPGKILPRDRTAFDKLVDYLVGDGPSNRYALICKQCSSHNGMVLRDELEYVSFHCCYCHSFNPSRKQRPPAPKFGVAKIPIALGTSDTSDSERNSPSDSESDTLAQITQVHEASINEEIDTITSPVETIADVPEVVETAEHAAPPMEHEDISESKDEIEAMDISGQEDQKEHEKD</sequence>
<dbReference type="AlphaFoldDB" id="A0ABD2P576"/>
<evidence type="ECO:0000256" key="1">
    <source>
        <dbReference type="ARBA" id="ARBA00009940"/>
    </source>
</evidence>
<evidence type="ECO:0000256" key="2">
    <source>
        <dbReference type="RuleBase" id="RU367073"/>
    </source>
</evidence>
<dbReference type="Pfam" id="PF10058">
    <property type="entry name" value="Zn_ribbon_10"/>
    <property type="match status" value="1"/>
</dbReference>
<keyword evidence="2" id="KW-0863">Zinc-finger</keyword>
<comment type="caution">
    <text evidence="5">The sequence shown here is derived from an EMBL/GenBank/DDBJ whole genome shotgun (WGS) entry which is preliminary data.</text>
</comment>
<reference evidence="5 6" key="1">
    <citation type="journal article" date="2021" name="BMC Biol.">
        <title>Horizontally acquired antibacterial genes associated with adaptive radiation of ladybird beetles.</title>
        <authorList>
            <person name="Li H.S."/>
            <person name="Tang X.F."/>
            <person name="Huang Y.H."/>
            <person name="Xu Z.Y."/>
            <person name="Chen M.L."/>
            <person name="Du X.Y."/>
            <person name="Qiu B.Y."/>
            <person name="Chen P.T."/>
            <person name="Zhang W."/>
            <person name="Slipinski A."/>
            <person name="Escalona H.E."/>
            <person name="Waterhouse R.M."/>
            <person name="Zwick A."/>
            <person name="Pang H."/>
        </authorList>
    </citation>
    <scope>NUCLEOTIDE SEQUENCE [LARGE SCALE GENOMIC DNA]</scope>
    <source>
        <strain evidence="5">SYSU2018</strain>
    </source>
</reference>
<keyword evidence="6" id="KW-1185">Reference proteome</keyword>
<dbReference type="GO" id="GO:0098826">
    <property type="term" value="C:endoplasmic reticulum tubular network membrane"/>
    <property type="evidence" value="ECO:0007669"/>
    <property type="project" value="UniProtKB-UniRule"/>
</dbReference>
<feature type="compositionally biased region" description="Basic and acidic residues" evidence="3">
    <location>
        <begin position="378"/>
        <end position="390"/>
    </location>
</feature>
<feature type="transmembrane region" description="Helical" evidence="2">
    <location>
        <begin position="46"/>
        <end position="65"/>
    </location>
</feature>
<keyword evidence="2" id="KW-1133">Transmembrane helix</keyword>
<evidence type="ECO:0000313" key="6">
    <source>
        <dbReference type="Proteomes" id="UP001516400"/>
    </source>
</evidence>
<dbReference type="InterPro" id="IPR019273">
    <property type="entry name" value="Lunapark_Znf"/>
</dbReference>
<dbReference type="GO" id="GO:0071788">
    <property type="term" value="P:endoplasmic reticulum tubular network maintenance"/>
    <property type="evidence" value="ECO:0007669"/>
    <property type="project" value="UniProtKB-UniRule"/>
</dbReference>
<keyword evidence="2" id="KW-0479">Metal-binding</keyword>
<dbReference type="Proteomes" id="UP001516400">
    <property type="component" value="Unassembled WGS sequence"/>
</dbReference>